<feature type="transmembrane region" description="Helical" evidence="13">
    <location>
        <begin position="145"/>
        <end position="166"/>
    </location>
</feature>
<evidence type="ECO:0000256" key="11">
    <source>
        <dbReference type="PIRSR" id="PIRSR000439-1"/>
    </source>
</evidence>
<dbReference type="HOGENOM" id="CLU_018190_2_1_1"/>
<dbReference type="GO" id="GO:0005789">
    <property type="term" value="C:endoplasmic reticulum membrane"/>
    <property type="evidence" value="ECO:0007669"/>
    <property type="project" value="UniProtKB-SubCell"/>
</dbReference>
<feature type="transmembrane region" description="Helical" evidence="13">
    <location>
        <begin position="491"/>
        <end position="510"/>
    </location>
</feature>
<dbReference type="InterPro" id="IPR004299">
    <property type="entry name" value="MBOAT_fam"/>
</dbReference>
<evidence type="ECO:0000313" key="14">
    <source>
        <dbReference type="EMBL" id="CEP61138.1"/>
    </source>
</evidence>
<keyword evidence="7 10" id="KW-0472">Membrane</keyword>
<keyword evidence="4 13" id="KW-0812">Transmembrane</keyword>
<keyword evidence="6 13" id="KW-1133">Transmembrane helix</keyword>
<evidence type="ECO:0000256" key="8">
    <source>
        <dbReference type="ARBA" id="ARBA00023315"/>
    </source>
</evidence>
<gene>
    <name evidence="14" type="ORF">LALA0_S02e07580g</name>
</gene>
<evidence type="ECO:0000256" key="2">
    <source>
        <dbReference type="ARBA" id="ARBA00009010"/>
    </source>
</evidence>
<evidence type="ECO:0000256" key="13">
    <source>
        <dbReference type="SAM" id="Phobius"/>
    </source>
</evidence>
<dbReference type="EMBL" id="LN736361">
    <property type="protein sequence ID" value="CEP61138.1"/>
    <property type="molecule type" value="Genomic_DNA"/>
</dbReference>
<keyword evidence="15" id="KW-1185">Reference proteome</keyword>
<organism evidence="14 15">
    <name type="scientific">Lachancea lanzarotensis</name>
    <dbReference type="NCBI Taxonomy" id="1245769"/>
    <lineage>
        <taxon>Eukaryota</taxon>
        <taxon>Fungi</taxon>
        <taxon>Dikarya</taxon>
        <taxon>Ascomycota</taxon>
        <taxon>Saccharomycotina</taxon>
        <taxon>Saccharomycetes</taxon>
        <taxon>Saccharomycetales</taxon>
        <taxon>Saccharomycetaceae</taxon>
        <taxon>Lachancea</taxon>
    </lineage>
</organism>
<keyword evidence="3 10" id="KW-0808">Transferase</keyword>
<feature type="transmembrane region" description="Helical" evidence="13">
    <location>
        <begin position="406"/>
        <end position="428"/>
    </location>
</feature>
<feature type="active site" evidence="11">
    <location>
        <position position="503"/>
    </location>
</feature>
<dbReference type="STRING" id="1245769.A0A0C7N6U9"/>
<accession>A0A0C7N6U9</accession>
<proteinExistence type="inferred from homology"/>
<dbReference type="PIRSF" id="PIRSF000439">
    <property type="entry name" value="Oat_ACAT_DAG_ARE"/>
    <property type="match status" value="1"/>
</dbReference>
<keyword evidence="5 10" id="KW-0256">Endoplasmic reticulum</keyword>
<dbReference type="Pfam" id="PF03062">
    <property type="entry name" value="MBOAT"/>
    <property type="match status" value="1"/>
</dbReference>
<dbReference type="InterPro" id="IPR014371">
    <property type="entry name" value="Oat_ACAT_DAG_ARE"/>
</dbReference>
<comment type="subcellular location">
    <subcellularLocation>
        <location evidence="1 10">Endoplasmic reticulum membrane</location>
        <topology evidence="1 10">Multi-pass membrane protein</topology>
    </subcellularLocation>
</comment>
<dbReference type="GO" id="GO:0034737">
    <property type="term" value="F:ergosterol O-acyltransferase activity"/>
    <property type="evidence" value="ECO:0007669"/>
    <property type="project" value="TreeGrafter"/>
</dbReference>
<feature type="transmembrane region" description="Helical" evidence="13">
    <location>
        <begin position="186"/>
        <end position="209"/>
    </location>
</feature>
<evidence type="ECO:0000256" key="3">
    <source>
        <dbReference type="ARBA" id="ARBA00022679"/>
    </source>
</evidence>
<feature type="transmembrane region" description="Helical" evidence="13">
    <location>
        <begin position="546"/>
        <end position="564"/>
    </location>
</feature>
<evidence type="ECO:0000256" key="6">
    <source>
        <dbReference type="ARBA" id="ARBA00022989"/>
    </source>
</evidence>
<reference evidence="14 15" key="1">
    <citation type="submission" date="2014-12" db="EMBL/GenBank/DDBJ databases">
        <authorList>
            <person name="Neuveglise Cecile"/>
        </authorList>
    </citation>
    <scope>NUCLEOTIDE SEQUENCE [LARGE SCALE GENOMIC DNA]</scope>
    <source>
        <strain evidence="14 15">CBS 12615</strain>
    </source>
</reference>
<keyword evidence="8 10" id="KW-0012">Acyltransferase</keyword>
<evidence type="ECO:0000256" key="4">
    <source>
        <dbReference type="ARBA" id="ARBA00022692"/>
    </source>
</evidence>
<evidence type="ECO:0000256" key="10">
    <source>
        <dbReference type="PIRNR" id="PIRNR000439"/>
    </source>
</evidence>
<evidence type="ECO:0000256" key="7">
    <source>
        <dbReference type="ARBA" id="ARBA00023136"/>
    </source>
</evidence>
<evidence type="ECO:0000256" key="5">
    <source>
        <dbReference type="ARBA" id="ARBA00022824"/>
    </source>
</evidence>
<evidence type="ECO:0000313" key="15">
    <source>
        <dbReference type="Proteomes" id="UP000054304"/>
    </source>
</evidence>
<evidence type="ECO:0000256" key="1">
    <source>
        <dbReference type="ARBA" id="ARBA00004477"/>
    </source>
</evidence>
<sequence length="566" mass="66269">MAKGKGASNKLPKKEVRRIEEINRQTDHRVPLPGIETGFDEYGVDVSDKTHAELSQFKPYAASLSTKEKYRYHRDTGQMRSFFGDVRFGYRSTIMDDLVNASLTESSFKGSGWGKIKTQSQEKDGSGSEGNEKAASVVFFNFSGFYVLFWMIVAFIVLRVGVDYYFSHDGDLSQSEILKFMTTDLLSVALIDLAMYLCTFFVLFVHLAVKRGWIAWKRTGRYLTYAYEIGFLWTFLYVAETVMQFHWLSKIFIFLHSLVLLMKMHSFASYNGYLWGILEELKFSKSTLAKAKDINIDDDIRIVLEKSCEFCQFELDLQSISVKFPANINFKNFFEYSMFPTLVYQVEYPRTEKIRWSYVFEKLCAIFGVILVMMIIAQFFMHPIAMRAMAVRDVGMPIFWDRIFEWLYLFLKLVPSFIMMYLMVWYLIWDAILNCIAELTRFGDRYFYGDWWNCVSWDEFSRQWNVPVHKFLLRHVYHSSISFLHLNKMQATLMTFVLSSVVHELAMYVLFGKLRLYLFSLQMAQIPLVQLGNSRFLKSKKILGNAIFWLGICTGPSMMCTLYLTF</sequence>
<dbReference type="AlphaFoldDB" id="A0A0C7N6U9"/>
<protein>
    <recommendedName>
        <fullName evidence="10">O-acyltransferase</fullName>
    </recommendedName>
</protein>
<dbReference type="RefSeq" id="XP_022627374.1">
    <property type="nucleotide sequence ID" value="XM_022773894.1"/>
</dbReference>
<comment type="function">
    <text evidence="9">Sterol O-acyltransferase that catalyzes the formation of stery esters.</text>
</comment>
<dbReference type="Proteomes" id="UP000054304">
    <property type="component" value="Unassembled WGS sequence"/>
</dbReference>
<dbReference type="GO" id="GO:0008204">
    <property type="term" value="P:ergosterol metabolic process"/>
    <property type="evidence" value="ECO:0007669"/>
    <property type="project" value="TreeGrafter"/>
</dbReference>
<evidence type="ECO:0000256" key="9">
    <source>
        <dbReference type="ARBA" id="ARBA00023568"/>
    </source>
</evidence>
<feature type="transmembrane region" description="Helical" evidence="13">
    <location>
        <begin position="363"/>
        <end position="386"/>
    </location>
</feature>
<dbReference type="OrthoDB" id="10039049at2759"/>
<dbReference type="PANTHER" id="PTHR10408:SF23">
    <property type="entry name" value="STEROL O-ACYLTRANSFERASE 1-RELATED"/>
    <property type="match status" value="1"/>
</dbReference>
<feature type="region of interest" description="Disordered" evidence="12">
    <location>
        <begin position="107"/>
        <end position="130"/>
    </location>
</feature>
<dbReference type="PANTHER" id="PTHR10408">
    <property type="entry name" value="STEROL O-ACYLTRANSFERASE"/>
    <property type="match status" value="1"/>
</dbReference>
<comment type="similarity">
    <text evidence="2 10">Belongs to the membrane-bound acyltransferase family. Sterol o-acyltransferase subfamily.</text>
</comment>
<feature type="compositionally biased region" description="Basic and acidic residues" evidence="12">
    <location>
        <begin position="120"/>
        <end position="130"/>
    </location>
</feature>
<evidence type="ECO:0000256" key="12">
    <source>
        <dbReference type="SAM" id="MobiDB-lite"/>
    </source>
</evidence>
<name>A0A0C7N6U9_9SACH</name>
<dbReference type="GeneID" id="34684553"/>